<evidence type="ECO:0000313" key="2">
    <source>
        <dbReference type="EMBL" id="KZN63379.1"/>
    </source>
</evidence>
<dbReference type="Proteomes" id="UP000076661">
    <property type="component" value="Unassembled WGS sequence"/>
</dbReference>
<organism evidence="2 3">
    <name type="scientific">Pseudoalteromonas luteoviolacea S4060-1</name>
    <dbReference type="NCBI Taxonomy" id="1365257"/>
    <lineage>
        <taxon>Bacteria</taxon>
        <taxon>Pseudomonadati</taxon>
        <taxon>Pseudomonadota</taxon>
        <taxon>Gammaproteobacteria</taxon>
        <taxon>Alteromonadales</taxon>
        <taxon>Pseudoalteromonadaceae</taxon>
        <taxon>Pseudoalteromonas</taxon>
    </lineage>
</organism>
<keyword evidence="1" id="KW-1133">Transmembrane helix</keyword>
<evidence type="ECO:0000313" key="3">
    <source>
        <dbReference type="Proteomes" id="UP000076661"/>
    </source>
</evidence>
<gene>
    <name evidence="2" type="ORF">N478_03760</name>
</gene>
<keyword evidence="1" id="KW-0812">Transmembrane</keyword>
<protein>
    <recommendedName>
        <fullName evidence="4">Integrating conjugative element membrane protein</fullName>
    </recommendedName>
</protein>
<sequence>MRNFIYSFIGFLVLYMHNAKAESIPFAEKLADQAGRQSIFEFLLGYLRDAGNMAFVAIGIVIFVVWIYHVLSKWGDLKDDKIDKMQFGTDLGLSTLVAVLLFMVNGWATTSVAG</sequence>
<feature type="transmembrane region" description="Helical" evidence="1">
    <location>
        <begin position="91"/>
        <end position="108"/>
    </location>
</feature>
<dbReference type="PATRIC" id="fig|1365257.3.peg.3787"/>
<accession>A0A161YNJ4</accession>
<name>A0A161YNJ4_9GAMM</name>
<keyword evidence="1" id="KW-0472">Membrane</keyword>
<comment type="caution">
    <text evidence="2">The sequence shown here is derived from an EMBL/GenBank/DDBJ whole genome shotgun (WGS) entry which is preliminary data.</text>
</comment>
<dbReference type="RefSeq" id="WP_063382162.1">
    <property type="nucleotide sequence ID" value="NZ_AUXX01000034.1"/>
</dbReference>
<dbReference type="AlphaFoldDB" id="A0A161YNJ4"/>
<reference evidence="2 3" key="1">
    <citation type="submission" date="2013-07" db="EMBL/GenBank/DDBJ databases">
        <title>Comparative Genomic and Metabolomic Analysis of Twelve Strains of Pseudoalteromonas luteoviolacea.</title>
        <authorList>
            <person name="Vynne N.G."/>
            <person name="Mansson M."/>
            <person name="Gram L."/>
        </authorList>
    </citation>
    <scope>NUCLEOTIDE SEQUENCE [LARGE SCALE GENOMIC DNA]</scope>
    <source>
        <strain evidence="2 3">S4060-1</strain>
    </source>
</reference>
<proteinExistence type="predicted"/>
<feature type="transmembrane region" description="Helical" evidence="1">
    <location>
        <begin position="50"/>
        <end position="71"/>
    </location>
</feature>
<dbReference type="EMBL" id="AUXX01000034">
    <property type="protein sequence ID" value="KZN63379.1"/>
    <property type="molecule type" value="Genomic_DNA"/>
</dbReference>
<evidence type="ECO:0008006" key="4">
    <source>
        <dbReference type="Google" id="ProtNLM"/>
    </source>
</evidence>
<evidence type="ECO:0000256" key="1">
    <source>
        <dbReference type="SAM" id="Phobius"/>
    </source>
</evidence>